<dbReference type="InterPro" id="IPR036812">
    <property type="entry name" value="NAD(P)_OxRdtase_dom_sf"/>
</dbReference>
<dbReference type="EMBL" id="BAAABU010000002">
    <property type="protein sequence ID" value="GAA0213568.1"/>
    <property type="molecule type" value="Genomic_DNA"/>
</dbReference>
<evidence type="ECO:0000313" key="3">
    <source>
        <dbReference type="Proteomes" id="UP001500416"/>
    </source>
</evidence>
<sequence>MENRNAVRLGRRVGVVGLGCWQLGADWGQVDEKDALAVLHAAADTGVNFFDTADVYGDGRSETLVGRFLRERGDDGITVATKMGRRVEQAPENYSRENFLAWNDRSRANLGVDTLDLVQLHCPPTPVYSTDEVFDALDEMVEAKRIAAYGVSVETVEEALTAIARPGVASVQIILNAFRLKPLERVLPAAAEAGVAIIARVPLASGLLSGKYTRDTRFGEDDHRNYNRHGDAFDVGETFSGVPFEVGLEAVERLRPLVPAGATLAQFALRWIIDQPGVTVVIPGARNPEQARANSAAADLAPLTVQDEVRAVYDELVRPLVHDRW</sequence>
<dbReference type="Proteomes" id="UP001500416">
    <property type="component" value="Unassembled WGS sequence"/>
</dbReference>
<evidence type="ECO:0000313" key="2">
    <source>
        <dbReference type="EMBL" id="GAA0213568.1"/>
    </source>
</evidence>
<keyword evidence="3" id="KW-1185">Reference proteome</keyword>
<organism evidence="2 3">
    <name type="scientific">Saccharothrix mutabilis subsp. mutabilis</name>
    <dbReference type="NCBI Taxonomy" id="66855"/>
    <lineage>
        <taxon>Bacteria</taxon>
        <taxon>Bacillati</taxon>
        <taxon>Actinomycetota</taxon>
        <taxon>Actinomycetes</taxon>
        <taxon>Pseudonocardiales</taxon>
        <taxon>Pseudonocardiaceae</taxon>
        <taxon>Saccharothrix</taxon>
    </lineage>
</organism>
<name>A0ABN0T693_9PSEU</name>
<dbReference type="Gene3D" id="3.20.20.100">
    <property type="entry name" value="NADP-dependent oxidoreductase domain"/>
    <property type="match status" value="1"/>
</dbReference>
<protein>
    <submittedName>
        <fullName evidence="2">Aldo/keto reductase</fullName>
    </submittedName>
</protein>
<dbReference type="Pfam" id="PF00248">
    <property type="entry name" value="Aldo_ket_red"/>
    <property type="match status" value="1"/>
</dbReference>
<dbReference type="PANTHER" id="PTHR43312">
    <property type="entry name" value="D-THREO-ALDOSE 1-DEHYDROGENASE"/>
    <property type="match status" value="1"/>
</dbReference>
<evidence type="ECO:0000259" key="1">
    <source>
        <dbReference type="Pfam" id="PF00248"/>
    </source>
</evidence>
<feature type="domain" description="NADP-dependent oxidoreductase" evidence="1">
    <location>
        <begin position="16"/>
        <end position="306"/>
    </location>
</feature>
<dbReference type="InterPro" id="IPR053135">
    <property type="entry name" value="AKR2_Oxidoreductase"/>
</dbReference>
<dbReference type="CDD" id="cd19086">
    <property type="entry name" value="AKR_AKR11C1"/>
    <property type="match status" value="1"/>
</dbReference>
<gene>
    <name evidence="2" type="ORF">GCM10010492_09240</name>
</gene>
<dbReference type="SUPFAM" id="SSF51430">
    <property type="entry name" value="NAD(P)-linked oxidoreductase"/>
    <property type="match status" value="1"/>
</dbReference>
<comment type="caution">
    <text evidence="2">The sequence shown here is derived from an EMBL/GenBank/DDBJ whole genome shotgun (WGS) entry which is preliminary data.</text>
</comment>
<reference evidence="2 3" key="1">
    <citation type="journal article" date="2019" name="Int. J. Syst. Evol. Microbiol.">
        <title>The Global Catalogue of Microorganisms (GCM) 10K type strain sequencing project: providing services to taxonomists for standard genome sequencing and annotation.</title>
        <authorList>
            <consortium name="The Broad Institute Genomics Platform"/>
            <consortium name="The Broad Institute Genome Sequencing Center for Infectious Disease"/>
            <person name="Wu L."/>
            <person name="Ma J."/>
        </authorList>
    </citation>
    <scope>NUCLEOTIDE SEQUENCE [LARGE SCALE GENOMIC DNA]</scope>
    <source>
        <strain evidence="2 3">JCM 3380</strain>
    </source>
</reference>
<dbReference type="PANTHER" id="PTHR43312:SF1">
    <property type="entry name" value="NADP-DEPENDENT OXIDOREDUCTASE DOMAIN-CONTAINING PROTEIN"/>
    <property type="match status" value="1"/>
</dbReference>
<proteinExistence type="predicted"/>
<dbReference type="InterPro" id="IPR023210">
    <property type="entry name" value="NADP_OxRdtase_dom"/>
</dbReference>
<accession>A0ABN0T693</accession>
<dbReference type="RefSeq" id="WP_343932350.1">
    <property type="nucleotide sequence ID" value="NZ_BAAABU010000002.1"/>
</dbReference>